<evidence type="ECO:0000256" key="1">
    <source>
        <dbReference type="ARBA" id="ARBA00022676"/>
    </source>
</evidence>
<keyword evidence="5" id="KW-1185">Reference proteome</keyword>
<dbReference type="GO" id="GO:0004645">
    <property type="term" value="F:1,4-alpha-oligoglucan phosphorylase activity"/>
    <property type="evidence" value="ECO:0007669"/>
    <property type="project" value="InterPro"/>
</dbReference>
<dbReference type="InterPro" id="IPR035902">
    <property type="entry name" value="Nuc_phospho_transferase"/>
</dbReference>
<dbReference type="Proteomes" id="UP000659062">
    <property type="component" value="Unassembled WGS sequence"/>
</dbReference>
<organism evidence="4 5">
    <name type="scientific">Copsychus sechellarum</name>
    <dbReference type="NCBI Taxonomy" id="797021"/>
    <lineage>
        <taxon>Eukaryota</taxon>
        <taxon>Metazoa</taxon>
        <taxon>Chordata</taxon>
        <taxon>Craniata</taxon>
        <taxon>Vertebrata</taxon>
        <taxon>Euteleostomi</taxon>
        <taxon>Archelosauria</taxon>
        <taxon>Archosauria</taxon>
        <taxon>Dinosauria</taxon>
        <taxon>Saurischia</taxon>
        <taxon>Theropoda</taxon>
        <taxon>Coelurosauria</taxon>
        <taxon>Aves</taxon>
        <taxon>Neognathae</taxon>
        <taxon>Neoaves</taxon>
        <taxon>Telluraves</taxon>
        <taxon>Australaves</taxon>
        <taxon>Passeriformes</taxon>
        <taxon>Muscicapidae</taxon>
        <taxon>Copsychus</taxon>
    </lineage>
</organism>
<reference evidence="4" key="1">
    <citation type="submission" date="2019-09" db="EMBL/GenBank/DDBJ databases">
        <title>Bird 10,000 Genomes (B10K) Project - Family phase.</title>
        <authorList>
            <person name="Zhang G."/>
        </authorList>
    </citation>
    <scope>NUCLEOTIDE SEQUENCE</scope>
    <source>
        <strain evidence="4">OUT-0061</strain>
        <tissue evidence="4">Blood</tissue>
    </source>
</reference>
<feature type="non-terminal residue" evidence="4">
    <location>
        <position position="180"/>
    </location>
</feature>
<keyword evidence="1" id="KW-0328">Glycosyltransferase</keyword>
<accession>A0A851VWB7</accession>
<dbReference type="Gene3D" id="3.40.1030.10">
    <property type="entry name" value="Nucleoside phosphorylase/phosphoribosyltransferase catalytic domain"/>
    <property type="match status" value="1"/>
</dbReference>
<dbReference type="AlphaFoldDB" id="A0A851VWB7"/>
<feature type="compositionally biased region" description="Pro residues" evidence="3">
    <location>
        <begin position="109"/>
        <end position="122"/>
    </location>
</feature>
<feature type="non-terminal residue" evidence="4">
    <location>
        <position position="1"/>
    </location>
</feature>
<feature type="region of interest" description="Disordered" evidence="3">
    <location>
        <begin position="65"/>
        <end position="122"/>
    </location>
</feature>
<evidence type="ECO:0000313" key="5">
    <source>
        <dbReference type="Proteomes" id="UP000659062"/>
    </source>
</evidence>
<dbReference type="PANTHER" id="PTHR10515:SF0">
    <property type="entry name" value="THYMIDINE PHOSPHORYLASE"/>
    <property type="match status" value="1"/>
</dbReference>
<evidence type="ECO:0000313" key="4">
    <source>
        <dbReference type="EMBL" id="NXD45987.1"/>
    </source>
</evidence>
<sequence length="180" mass="19345">GGVLLWQCGMEQGAEQGRERLARALDDGSALGKFEAMLEAQGVPPKTARDLCAGTPAQRRRLLGEAKVCEELPAPQEGQGDPHPKSPTFPSPRIPPGGLRVPHSHCPHPSSPPPPESPQLHPLPPILCQPWLRLHHEGTLSAEGRRHLQDALCLGPEPPRDLPPLVAETILPSGPLRDSQ</sequence>
<dbReference type="OrthoDB" id="445007at2759"/>
<feature type="region of interest" description="Disordered" evidence="3">
    <location>
        <begin position="155"/>
        <end position="180"/>
    </location>
</feature>
<gene>
    <name evidence="4" type="primary">Tymp</name>
    <name evidence="4" type="ORF">COPSEC_R15544</name>
</gene>
<dbReference type="GO" id="GO:0006206">
    <property type="term" value="P:pyrimidine nucleobase metabolic process"/>
    <property type="evidence" value="ECO:0007669"/>
    <property type="project" value="InterPro"/>
</dbReference>
<dbReference type="EMBL" id="WBNE01000347">
    <property type="protein sequence ID" value="NXD45987.1"/>
    <property type="molecule type" value="Genomic_DNA"/>
</dbReference>
<dbReference type="SUPFAM" id="SSF52418">
    <property type="entry name" value="Nucleoside phosphorylase/phosphoribosyltransferase catalytic domain"/>
    <property type="match status" value="1"/>
</dbReference>
<evidence type="ECO:0000256" key="3">
    <source>
        <dbReference type="SAM" id="MobiDB-lite"/>
    </source>
</evidence>
<name>A0A851VWB7_9PASS</name>
<keyword evidence="2" id="KW-0808">Transferase</keyword>
<dbReference type="PANTHER" id="PTHR10515">
    <property type="entry name" value="THYMIDINE PHOSPHORYLASE"/>
    <property type="match status" value="1"/>
</dbReference>
<feature type="compositionally biased region" description="Pro residues" evidence="3">
    <location>
        <begin position="85"/>
        <end position="95"/>
    </location>
</feature>
<dbReference type="GO" id="GO:0005829">
    <property type="term" value="C:cytosol"/>
    <property type="evidence" value="ECO:0007669"/>
    <property type="project" value="TreeGrafter"/>
</dbReference>
<proteinExistence type="predicted"/>
<protein>
    <submittedName>
        <fullName evidence="4">TYPH phosphorylase</fullName>
    </submittedName>
</protein>
<evidence type="ECO:0000256" key="2">
    <source>
        <dbReference type="ARBA" id="ARBA00022679"/>
    </source>
</evidence>
<dbReference type="InterPro" id="IPR000053">
    <property type="entry name" value="Thymidine/pyrmidine_PPase"/>
</dbReference>
<comment type="caution">
    <text evidence="4">The sequence shown here is derived from an EMBL/GenBank/DDBJ whole genome shotgun (WGS) entry which is preliminary data.</text>
</comment>